<dbReference type="Gene3D" id="1.20.120.1630">
    <property type="match status" value="1"/>
</dbReference>
<keyword evidence="3 5" id="KW-1133">Transmembrane helix</keyword>
<keyword evidence="2 5" id="KW-0812">Transmembrane</keyword>
<feature type="transmembrane region" description="Helical" evidence="5">
    <location>
        <begin position="117"/>
        <end position="143"/>
    </location>
</feature>
<accession>A0A4Y9RXH4</accession>
<protein>
    <recommendedName>
        <fullName evidence="8">Isoprenylcysteine carboxyl methyltransferase</fullName>
    </recommendedName>
</protein>
<dbReference type="OrthoDB" id="7203053at2"/>
<reference evidence="6 7" key="1">
    <citation type="submission" date="2019-03" db="EMBL/GenBank/DDBJ databases">
        <title>Draft genome of Brevundimonas sp. a heavy metal resistant soil bacteria.</title>
        <authorList>
            <person name="Soto J."/>
        </authorList>
    </citation>
    <scope>NUCLEOTIDE SEQUENCE [LARGE SCALE GENOMIC DNA]</scope>
    <source>
        <strain evidence="6 7">B-10</strain>
    </source>
</reference>
<dbReference type="EMBL" id="SPVH01000003">
    <property type="protein sequence ID" value="TFW13593.1"/>
    <property type="molecule type" value="Genomic_DNA"/>
</dbReference>
<dbReference type="InterPro" id="IPR007269">
    <property type="entry name" value="ICMT_MeTrfase"/>
</dbReference>
<evidence type="ECO:0000256" key="3">
    <source>
        <dbReference type="ARBA" id="ARBA00022989"/>
    </source>
</evidence>
<gene>
    <name evidence="6" type="ORF">EGY25_05775</name>
</gene>
<evidence type="ECO:0000256" key="2">
    <source>
        <dbReference type="ARBA" id="ARBA00022692"/>
    </source>
</evidence>
<feature type="transmembrane region" description="Helical" evidence="5">
    <location>
        <begin position="67"/>
        <end position="85"/>
    </location>
</feature>
<evidence type="ECO:0000313" key="6">
    <source>
        <dbReference type="EMBL" id="TFW13593.1"/>
    </source>
</evidence>
<evidence type="ECO:0000256" key="4">
    <source>
        <dbReference type="ARBA" id="ARBA00023136"/>
    </source>
</evidence>
<comment type="subcellular location">
    <subcellularLocation>
        <location evidence="1">Membrane</location>
        <topology evidence="1">Multi-pass membrane protein</topology>
    </subcellularLocation>
</comment>
<proteinExistence type="predicted"/>
<evidence type="ECO:0000256" key="5">
    <source>
        <dbReference type="SAM" id="Phobius"/>
    </source>
</evidence>
<comment type="caution">
    <text evidence="6">The sequence shown here is derived from an EMBL/GenBank/DDBJ whole genome shotgun (WGS) entry which is preliminary data.</text>
</comment>
<keyword evidence="7" id="KW-1185">Reference proteome</keyword>
<dbReference type="GO" id="GO:0016020">
    <property type="term" value="C:membrane"/>
    <property type="evidence" value="ECO:0007669"/>
    <property type="project" value="UniProtKB-SubCell"/>
</dbReference>
<feature type="transmembrane region" description="Helical" evidence="5">
    <location>
        <begin position="41"/>
        <end position="60"/>
    </location>
</feature>
<organism evidence="6 7">
    <name type="scientific">Brevundimonas intermedia</name>
    <dbReference type="NCBI Taxonomy" id="74315"/>
    <lineage>
        <taxon>Bacteria</taxon>
        <taxon>Pseudomonadati</taxon>
        <taxon>Pseudomonadota</taxon>
        <taxon>Alphaproteobacteria</taxon>
        <taxon>Caulobacterales</taxon>
        <taxon>Caulobacteraceae</taxon>
        <taxon>Brevundimonas</taxon>
    </lineage>
</organism>
<evidence type="ECO:0000256" key="1">
    <source>
        <dbReference type="ARBA" id="ARBA00004141"/>
    </source>
</evidence>
<keyword evidence="4 5" id="KW-0472">Membrane</keyword>
<dbReference type="Pfam" id="PF04140">
    <property type="entry name" value="ICMT"/>
    <property type="match status" value="1"/>
</dbReference>
<dbReference type="GO" id="GO:0004671">
    <property type="term" value="F:protein C-terminal S-isoprenylcysteine carboxyl O-methyltransferase activity"/>
    <property type="evidence" value="ECO:0007669"/>
    <property type="project" value="InterPro"/>
</dbReference>
<sequence length="169" mass="18385">MMLSIVVLALVTAQRLGELVLAEYNTHRLRAQGAVETGADHYVFIVLLHGAWLLGLWAFAWDRPVNLALLAVFVLLQAGRVWVIATLGSRWTTRIITLPGAPLVTRGPYRFVSHPNYVVVALEIAVLPLAFGLVGYAIIFSLLNAAMMWVRIRSEARALSAATAGAQPG</sequence>
<evidence type="ECO:0000313" key="7">
    <source>
        <dbReference type="Proteomes" id="UP000298216"/>
    </source>
</evidence>
<evidence type="ECO:0008006" key="8">
    <source>
        <dbReference type="Google" id="ProtNLM"/>
    </source>
</evidence>
<dbReference type="AlphaFoldDB" id="A0A4Y9RXH4"/>
<name>A0A4Y9RXH4_9CAUL</name>
<dbReference type="Proteomes" id="UP000298216">
    <property type="component" value="Unassembled WGS sequence"/>
</dbReference>